<evidence type="ECO:0000313" key="10">
    <source>
        <dbReference type="Proteomes" id="UP000054047"/>
    </source>
</evidence>
<comment type="subcellular location">
    <subcellularLocation>
        <location evidence="1">Nucleus</location>
    </subcellularLocation>
</comment>
<dbReference type="PANTHER" id="PTHR12691:SF10">
    <property type="entry name" value="MEDIATOR OF RNA POLYMERASE II TRANSCRIPTION SUBUNIT 23"/>
    <property type="match status" value="1"/>
</dbReference>
<comment type="similarity">
    <text evidence="2">Belongs to the Mediator complex subunit 23 family.</text>
</comment>
<keyword evidence="4" id="KW-0805">Transcription regulation</keyword>
<evidence type="ECO:0000256" key="7">
    <source>
        <dbReference type="ARBA" id="ARBA00031961"/>
    </source>
</evidence>
<protein>
    <recommendedName>
        <fullName evidence="3">Mediator of RNA polymerase II transcription subunit 23</fullName>
    </recommendedName>
    <alternativeName>
        <fullName evidence="7">Mediator complex subunit 23</fullName>
    </alternativeName>
</protein>
<dbReference type="Pfam" id="PF11573">
    <property type="entry name" value="Med23"/>
    <property type="match status" value="2"/>
</dbReference>
<dbReference type="GO" id="GO:0016592">
    <property type="term" value="C:mediator complex"/>
    <property type="evidence" value="ECO:0007669"/>
    <property type="project" value="TreeGrafter"/>
</dbReference>
<feature type="compositionally biased region" description="Polar residues" evidence="8">
    <location>
        <begin position="1"/>
        <end position="13"/>
    </location>
</feature>
<keyword evidence="6" id="KW-0539">Nucleus</keyword>
<accession>A0A0C2G536</accession>
<reference evidence="9 10" key="1">
    <citation type="submission" date="2013-12" db="EMBL/GenBank/DDBJ databases">
        <title>Draft genome of the parsitic nematode Ancylostoma duodenale.</title>
        <authorList>
            <person name="Mitreva M."/>
        </authorList>
    </citation>
    <scope>NUCLEOTIDE SEQUENCE [LARGE SCALE GENOMIC DNA]</scope>
    <source>
        <strain evidence="9 10">Zhejiang</strain>
    </source>
</reference>
<evidence type="ECO:0000256" key="4">
    <source>
        <dbReference type="ARBA" id="ARBA00023015"/>
    </source>
</evidence>
<name>A0A0C2G536_9BILA</name>
<sequence length="752" mass="85766">MSASAAQPTSSAEGQEEKDKSLLLRESDAAPERPLDIERLRRCIIEFVHENFLEVVFWQMQTANKDFDEMLGVQAVVLLNKMDEKERGVLLMELVTIVHEASLQWRQEYERVVDAILYYAHAAGVLSINMCVEGLALTADFTLRTIMDPQKWTFIEENIPLMDYKGVRSLFKCLIYQQFNSIPAQLSPEQRRQLLPAERILLKILDPDLNVIPPIFTLTELSRGILKRAYMFPRLAHRLSELIMYFRAVAELSYVIGSHRAPYLPYKAELRAPQTYLLYTVIRQPRGKEVLSGLLRQVTHGRTQWDEILSVLISETMAEVQKLPEEVEIPRYQWENLMSIIMYGITQKHINLSRLLSLLSNVLVKTGYRRARDEVMWIMLQIAGTFQPHLQKEQVEEMARLYNLLFSDDVVWTGASDHPSQLVRFLAAACMWNILDGSEGLPPPSECLATQIEFVRSNTGPPDEAMQAVLDNAFRHESPISRNVHAIFQQRLDGQPTDDPHILPYGRAANNKLDAFDMQFLDALTLRAKINLLISTCFVSLHKVDRLPSPACVETCARILTSIEFDYGLTNFIAILNRSITAALSPAPADGLNHKDQCYMLLDLLCYRLPSIPMNFRAAMSHSHDPTPAGLRLCMTIHSAMAQQHVASNHGLYSAMEHTLMRQWAWNLLPDTISLAHLFVDNAFGNTLLNLNSWLVYNPMDNSRAGRLVICPEIVRMLLITMMRAMKIMGIESDPELMRINQVYTWAPSQVC</sequence>
<organism evidence="9 10">
    <name type="scientific">Ancylostoma duodenale</name>
    <dbReference type="NCBI Taxonomy" id="51022"/>
    <lineage>
        <taxon>Eukaryota</taxon>
        <taxon>Metazoa</taxon>
        <taxon>Ecdysozoa</taxon>
        <taxon>Nematoda</taxon>
        <taxon>Chromadorea</taxon>
        <taxon>Rhabditida</taxon>
        <taxon>Rhabditina</taxon>
        <taxon>Rhabditomorpha</taxon>
        <taxon>Strongyloidea</taxon>
        <taxon>Ancylostomatidae</taxon>
        <taxon>Ancylostomatinae</taxon>
        <taxon>Ancylostoma</taxon>
    </lineage>
</organism>
<feature type="region of interest" description="Disordered" evidence="8">
    <location>
        <begin position="1"/>
        <end position="25"/>
    </location>
</feature>
<gene>
    <name evidence="9" type="ORF">ANCDUO_15841</name>
</gene>
<dbReference type="OrthoDB" id="9982951at2759"/>
<evidence type="ECO:0000256" key="2">
    <source>
        <dbReference type="ARBA" id="ARBA00010222"/>
    </source>
</evidence>
<evidence type="ECO:0000256" key="3">
    <source>
        <dbReference type="ARBA" id="ARBA00019696"/>
    </source>
</evidence>
<dbReference type="InterPro" id="IPR021629">
    <property type="entry name" value="Mediator_Med23"/>
</dbReference>
<dbReference type="GO" id="GO:0010628">
    <property type="term" value="P:positive regulation of gene expression"/>
    <property type="evidence" value="ECO:0007669"/>
    <property type="project" value="TreeGrafter"/>
</dbReference>
<dbReference type="AlphaFoldDB" id="A0A0C2G536"/>
<evidence type="ECO:0000256" key="6">
    <source>
        <dbReference type="ARBA" id="ARBA00023242"/>
    </source>
</evidence>
<evidence type="ECO:0000313" key="9">
    <source>
        <dbReference type="EMBL" id="KIH54014.1"/>
    </source>
</evidence>
<dbReference type="GO" id="GO:0006357">
    <property type="term" value="P:regulation of transcription by RNA polymerase II"/>
    <property type="evidence" value="ECO:0007669"/>
    <property type="project" value="TreeGrafter"/>
</dbReference>
<evidence type="ECO:0000256" key="1">
    <source>
        <dbReference type="ARBA" id="ARBA00004123"/>
    </source>
</evidence>
<evidence type="ECO:0000256" key="5">
    <source>
        <dbReference type="ARBA" id="ARBA00023163"/>
    </source>
</evidence>
<evidence type="ECO:0000256" key="8">
    <source>
        <dbReference type="SAM" id="MobiDB-lite"/>
    </source>
</evidence>
<dbReference type="GO" id="GO:0005667">
    <property type="term" value="C:transcription regulator complex"/>
    <property type="evidence" value="ECO:0007669"/>
    <property type="project" value="TreeGrafter"/>
</dbReference>
<keyword evidence="5" id="KW-0804">Transcription</keyword>
<dbReference type="PANTHER" id="PTHR12691">
    <property type="entry name" value="MEDIATOR OF RNA POLYMERASE II TRANSCRIPTION SUBUNIT 23"/>
    <property type="match status" value="1"/>
</dbReference>
<keyword evidence="10" id="KW-1185">Reference proteome</keyword>
<dbReference type="Proteomes" id="UP000054047">
    <property type="component" value="Unassembled WGS sequence"/>
</dbReference>
<feature type="compositionally biased region" description="Basic and acidic residues" evidence="8">
    <location>
        <begin position="15"/>
        <end position="25"/>
    </location>
</feature>
<dbReference type="EMBL" id="KN739890">
    <property type="protein sequence ID" value="KIH54014.1"/>
    <property type="molecule type" value="Genomic_DNA"/>
</dbReference>
<proteinExistence type="inferred from homology"/>